<evidence type="ECO:0000313" key="3">
    <source>
        <dbReference type="Proteomes" id="UP000318081"/>
    </source>
</evidence>
<sequence>MPINQARLVTFFGEVAMRAYKTSFLTKCQQFLLLVLLGAITGCQSVGDRYAGLSGESSDVTNIASPQSSER</sequence>
<dbReference type="Proteomes" id="UP000318081">
    <property type="component" value="Chromosome"/>
</dbReference>
<name>A0ABX5XWR6_9BACT</name>
<feature type="compositionally biased region" description="Polar residues" evidence="1">
    <location>
        <begin position="55"/>
        <end position="71"/>
    </location>
</feature>
<dbReference type="RefSeq" id="WP_145215874.1">
    <property type="nucleotide sequence ID" value="NZ_CP036432.1"/>
</dbReference>
<keyword evidence="3" id="KW-1185">Reference proteome</keyword>
<dbReference type="EMBL" id="CP036432">
    <property type="protein sequence ID" value="QDV85746.1"/>
    <property type="molecule type" value="Genomic_DNA"/>
</dbReference>
<evidence type="ECO:0000313" key="2">
    <source>
        <dbReference type="EMBL" id="QDV85746.1"/>
    </source>
</evidence>
<evidence type="ECO:0008006" key="4">
    <source>
        <dbReference type="Google" id="ProtNLM"/>
    </source>
</evidence>
<accession>A0ABX5XWR6</accession>
<feature type="region of interest" description="Disordered" evidence="1">
    <location>
        <begin position="51"/>
        <end position="71"/>
    </location>
</feature>
<proteinExistence type="predicted"/>
<gene>
    <name evidence="2" type="ORF">TBK1r_47620</name>
</gene>
<organism evidence="2 3">
    <name type="scientific">Stieleria magnilauensis</name>
    <dbReference type="NCBI Taxonomy" id="2527963"/>
    <lineage>
        <taxon>Bacteria</taxon>
        <taxon>Pseudomonadati</taxon>
        <taxon>Planctomycetota</taxon>
        <taxon>Planctomycetia</taxon>
        <taxon>Pirellulales</taxon>
        <taxon>Pirellulaceae</taxon>
        <taxon>Stieleria</taxon>
    </lineage>
</organism>
<reference evidence="2 3" key="1">
    <citation type="submission" date="2019-02" db="EMBL/GenBank/DDBJ databases">
        <title>Deep-cultivation of Planctomycetes and their phenomic and genomic characterization uncovers novel biology.</title>
        <authorList>
            <person name="Wiegand S."/>
            <person name="Jogler M."/>
            <person name="Boedeker C."/>
            <person name="Pinto D."/>
            <person name="Vollmers J."/>
            <person name="Rivas-Marin E."/>
            <person name="Kohn T."/>
            <person name="Peeters S.H."/>
            <person name="Heuer A."/>
            <person name="Rast P."/>
            <person name="Oberbeckmann S."/>
            <person name="Bunk B."/>
            <person name="Jeske O."/>
            <person name="Meyerdierks A."/>
            <person name="Storesund J.E."/>
            <person name="Kallscheuer N."/>
            <person name="Luecker S."/>
            <person name="Lage O.M."/>
            <person name="Pohl T."/>
            <person name="Merkel B.J."/>
            <person name="Hornburger P."/>
            <person name="Mueller R.-W."/>
            <person name="Bruemmer F."/>
            <person name="Labrenz M."/>
            <person name="Spormann A.M."/>
            <person name="Op den Camp H."/>
            <person name="Overmann J."/>
            <person name="Amann R."/>
            <person name="Jetten M.S.M."/>
            <person name="Mascher T."/>
            <person name="Medema M.H."/>
            <person name="Devos D.P."/>
            <person name="Kaster A.-K."/>
            <person name="Ovreas L."/>
            <person name="Rohde M."/>
            <person name="Galperin M.Y."/>
            <person name="Jogler C."/>
        </authorList>
    </citation>
    <scope>NUCLEOTIDE SEQUENCE [LARGE SCALE GENOMIC DNA]</scope>
    <source>
        <strain evidence="2 3">TBK1r</strain>
    </source>
</reference>
<evidence type="ECO:0000256" key="1">
    <source>
        <dbReference type="SAM" id="MobiDB-lite"/>
    </source>
</evidence>
<protein>
    <recommendedName>
        <fullName evidence="4">Lipoprotein</fullName>
    </recommendedName>
</protein>